<accession>A0A8T8SJU3</accession>
<evidence type="ECO:0000259" key="5">
    <source>
        <dbReference type="Pfam" id="PF14214"/>
    </source>
</evidence>
<feature type="region of interest" description="Disordered" evidence="2">
    <location>
        <begin position="89"/>
        <end position="134"/>
    </location>
</feature>
<evidence type="ECO:0000256" key="1">
    <source>
        <dbReference type="RuleBase" id="RU363044"/>
    </source>
</evidence>
<dbReference type="GO" id="GO:0006310">
    <property type="term" value="P:DNA recombination"/>
    <property type="evidence" value="ECO:0007669"/>
    <property type="project" value="UniProtKB-KW"/>
</dbReference>
<feature type="signal peptide" evidence="3">
    <location>
        <begin position="1"/>
        <end position="18"/>
    </location>
</feature>
<dbReference type="SUPFAM" id="SSF52540">
    <property type="entry name" value="P-loop containing nucleoside triphosphate hydrolases"/>
    <property type="match status" value="1"/>
</dbReference>
<dbReference type="GO" id="GO:0043139">
    <property type="term" value="F:5'-3' DNA helicase activity"/>
    <property type="evidence" value="ECO:0007669"/>
    <property type="project" value="UniProtKB-EC"/>
</dbReference>
<feature type="compositionally biased region" description="Low complexity" evidence="2">
    <location>
        <begin position="1531"/>
        <end position="1554"/>
    </location>
</feature>
<dbReference type="EC" id="5.6.2.3" evidence="1"/>
<dbReference type="InterPro" id="IPR025476">
    <property type="entry name" value="Helitron_helicase-like"/>
</dbReference>
<keyword evidence="7" id="KW-1185">Reference proteome</keyword>
<dbReference type="Proteomes" id="UP000077521">
    <property type="component" value="Unassembled WGS sequence"/>
</dbReference>
<keyword evidence="1" id="KW-0233">DNA recombination</keyword>
<comment type="similarity">
    <text evidence="1">Belongs to the helicase family.</text>
</comment>
<dbReference type="GO" id="GO:0005524">
    <property type="term" value="F:ATP binding"/>
    <property type="evidence" value="ECO:0007669"/>
    <property type="project" value="UniProtKB-KW"/>
</dbReference>
<comment type="caution">
    <text evidence="6">The sequence shown here is derived from an EMBL/GenBank/DDBJ whole genome shotgun (WGS) entry which is preliminary data.</text>
</comment>
<dbReference type="EMBL" id="LWDF02000864">
    <property type="protein sequence ID" value="KAE8241726.1"/>
    <property type="molecule type" value="Genomic_DNA"/>
</dbReference>
<dbReference type="GO" id="GO:0016787">
    <property type="term" value="F:hydrolase activity"/>
    <property type="evidence" value="ECO:0007669"/>
    <property type="project" value="UniProtKB-KW"/>
</dbReference>
<dbReference type="Pfam" id="PF14214">
    <property type="entry name" value="Helitron_like_N"/>
    <property type="match status" value="1"/>
</dbReference>
<evidence type="ECO:0000256" key="2">
    <source>
        <dbReference type="SAM" id="MobiDB-lite"/>
    </source>
</evidence>
<protein>
    <recommendedName>
        <fullName evidence="1">ATP-dependent DNA helicase</fullName>
        <ecNumber evidence="1">5.6.2.3</ecNumber>
    </recommendedName>
</protein>
<keyword evidence="1" id="KW-0234">DNA repair</keyword>
<name>A0A8T8SJU3_9BASI</name>
<keyword evidence="1" id="KW-0547">Nucleotide-binding</keyword>
<evidence type="ECO:0000313" key="7">
    <source>
        <dbReference type="Proteomes" id="UP000077521"/>
    </source>
</evidence>
<proteinExistence type="inferred from homology"/>
<dbReference type="InterPro" id="IPR010285">
    <property type="entry name" value="DNA_helicase_pif1-like_DEAD"/>
</dbReference>
<keyword evidence="1" id="KW-0067">ATP-binding</keyword>
<evidence type="ECO:0000313" key="6">
    <source>
        <dbReference type="EMBL" id="KAE8241726.1"/>
    </source>
</evidence>
<keyword evidence="1" id="KW-0347">Helicase</keyword>
<keyword evidence="3" id="KW-0732">Signal</keyword>
<dbReference type="Pfam" id="PF05970">
    <property type="entry name" value="PIF1"/>
    <property type="match status" value="1"/>
</dbReference>
<evidence type="ECO:0000256" key="3">
    <source>
        <dbReference type="SAM" id="SignalP"/>
    </source>
</evidence>
<feature type="region of interest" description="Disordered" evidence="2">
    <location>
        <begin position="1494"/>
        <end position="1554"/>
    </location>
</feature>
<keyword evidence="1" id="KW-0227">DNA damage</keyword>
<feature type="domain" description="DNA helicase Pif1-like DEAD-box helicase" evidence="4">
    <location>
        <begin position="1105"/>
        <end position="1216"/>
    </location>
</feature>
<gene>
    <name evidence="6" type="ORF">A4X13_0g7289</name>
</gene>
<comment type="catalytic activity">
    <reaction evidence="1">
        <text>ATP + H2O = ADP + phosphate + H(+)</text>
        <dbReference type="Rhea" id="RHEA:13065"/>
        <dbReference type="ChEBI" id="CHEBI:15377"/>
        <dbReference type="ChEBI" id="CHEBI:15378"/>
        <dbReference type="ChEBI" id="CHEBI:30616"/>
        <dbReference type="ChEBI" id="CHEBI:43474"/>
        <dbReference type="ChEBI" id="CHEBI:456216"/>
        <dbReference type="EC" id="5.6.2.3"/>
    </reaction>
</comment>
<keyword evidence="1" id="KW-0378">Hydrolase</keyword>
<dbReference type="PANTHER" id="PTHR10492">
    <property type="match status" value="1"/>
</dbReference>
<comment type="cofactor">
    <cofactor evidence="1">
        <name>Mg(2+)</name>
        <dbReference type="ChEBI" id="CHEBI:18420"/>
    </cofactor>
</comment>
<dbReference type="Gene3D" id="3.40.50.300">
    <property type="entry name" value="P-loop containing nucleotide triphosphate hydrolases"/>
    <property type="match status" value="1"/>
</dbReference>
<reference evidence="6" key="2">
    <citation type="journal article" date="2019" name="IMA Fungus">
        <title>Genome sequencing and comparison of five Tilletia species to identify candidate genes for the detection of regulated species infecting wheat.</title>
        <authorList>
            <person name="Nguyen H.D.T."/>
            <person name="Sultana T."/>
            <person name="Kesanakurti P."/>
            <person name="Hambleton S."/>
        </authorList>
    </citation>
    <scope>NUCLEOTIDE SEQUENCE</scope>
    <source>
        <strain evidence="6">DAOMC 236416</strain>
    </source>
</reference>
<evidence type="ECO:0000259" key="4">
    <source>
        <dbReference type="Pfam" id="PF05970"/>
    </source>
</evidence>
<sequence length="1554" mass="174175">MRVWALILLILSAMPANFHLPQPPVVPSQARHHQPAIVPSQPFRSQVPPQLLQPPVVPSQHGRQRQIPQMHHVPSQNDLLHIAHQILEAPPPEPQPRIPHDPQPHPQSHIQAEDPDSDVDGAEQGQELGRRNRPWWAKHQAKVDRLLQQDADPLQCTWRQNTCAHCSALLLEEESSAFCCQHGNNVEEPLPPLPPFLDSIEMHPLAGRLSLQLNQAVHFAAQAYTNHRISFNTGPSTMAIQGSIFHRLLPADRHLSPLNMFLWNPDGQLQYTSAEMPANWIPELREELFEVNPLTEQFQLLSDIDADVESATLELREHGPANEIAGIIHFGAPARRDPRSVYINLREQDGAIRLTPDNPFYDALAYPVLFPHATTTNFSRGHTLRKLARHYLLTEQRFQNFYRVSNLYVLDVVCRMEEARLKFITDSISAHHRHNRIAPEAHEVAELDANEDDAPDRTPNAALPSSFVGSRAYRAEHVADALALAARFRRPQGMVTVTTNPDWAELKSMLRTTASQNATSNAAITVRIFNQRLQKFIAAFKRLFGKFLYIVQVIEFQKRGLPHAHIVFAVHPELPITAIDQVVSGEVPPEHQPRLRQLVLKYMVHPEDHIFRRDGTPNDRSRCQKDGKCAFGFPQPLSDHTYVDPNTHRVVYRRRQQQDRMIAQYCPALLLLWNGHCHIDLAMSAHTFVYMFKYISKGPDYAHYRVRPADNDPPTIQQAAEAAADDYIQARYLSATEATWRIFGLHLTSKSPTVLRLAVHESQGNIARFQGRRGPGSNASTLLRYLLRPNEFRAFLYTEYYEAVTFRRATDQELQAPQSLPVHEFLERTEQGIEFRQQVVRRRRTGQGVARIKTVRPSAGEVFYIRIMLLHKAINSWVDLRTTADGQIHGTCRQAAIHEGLVAGDNEAHQVLLEATQMSQSAADLRFLLALLIYEGAPDPLALWTDYKDALCRDFLPLIHPSLADVPLPVRVAAEQATLDERDRNLSSFGLSNRTVGLPAAANRPSVVEDELAFFAPIRHRLRNSAAERRSQFTPQQNNIRQNILSSIYSPEEDQSRLHLIQGRAGRGKTFAIQAIVICRRTSRERAGRYYDDDDTVSLQSLLPVSSKKAQFLKACVLIVIDEIWALPRIVIDAVDQFLRTIMSEDTPFGGKCIVAVGDPRQTSPVTKENTRQSAVEASFLSSPVFASFQLHELHAPQRQAGDPDFAAWVDNVGDDHTCAPVNLTNMFSSVYSQEAAMEFLFPPDILANPSESVKRCFLTPLNINVDEFNAMVLQALPGNTYTKHATDSIKDADGLANAHSEAEIDTVLNTLAHLRHTGVPDHTLHLKVNSVKRDKKLFTFEGVVALPNDGELFVTGTLYNSNSPSIDFATMKMPAVLDVTAGIIFSAKPTLHVHHFILRSNGSDPDIDINPPSVHALAQVLSSDQQSKTVKLKVRTWDRHTSDKIESSFFLWRGQARAQGLPYAENGQFMAIAGRLSKQEPVSSAITIEFDDMTWTTPTPGSTNTPANNVSTPLKRRRVLTVNNTTADPSSSPMNSSASGESSSSASASNIIP</sequence>
<dbReference type="InterPro" id="IPR027417">
    <property type="entry name" value="P-loop_NTPase"/>
</dbReference>
<feature type="chain" id="PRO_5035813927" description="ATP-dependent DNA helicase" evidence="3">
    <location>
        <begin position="19"/>
        <end position="1554"/>
    </location>
</feature>
<feature type="compositionally biased region" description="Low complexity" evidence="2">
    <location>
        <begin position="1495"/>
        <end position="1510"/>
    </location>
</feature>
<dbReference type="GO" id="GO:0006281">
    <property type="term" value="P:DNA repair"/>
    <property type="evidence" value="ECO:0007669"/>
    <property type="project" value="UniProtKB-KW"/>
</dbReference>
<feature type="domain" description="Helitron helicase-like" evidence="5">
    <location>
        <begin position="396"/>
        <end position="567"/>
    </location>
</feature>
<organism evidence="6 7">
    <name type="scientific">Tilletia indica</name>
    <dbReference type="NCBI Taxonomy" id="43049"/>
    <lineage>
        <taxon>Eukaryota</taxon>
        <taxon>Fungi</taxon>
        <taxon>Dikarya</taxon>
        <taxon>Basidiomycota</taxon>
        <taxon>Ustilaginomycotina</taxon>
        <taxon>Exobasidiomycetes</taxon>
        <taxon>Tilletiales</taxon>
        <taxon>Tilletiaceae</taxon>
        <taxon>Tilletia</taxon>
    </lineage>
</organism>
<dbReference type="GO" id="GO:0000723">
    <property type="term" value="P:telomere maintenance"/>
    <property type="evidence" value="ECO:0007669"/>
    <property type="project" value="InterPro"/>
</dbReference>
<reference evidence="6" key="1">
    <citation type="submission" date="2016-04" db="EMBL/GenBank/DDBJ databases">
        <authorList>
            <person name="Nguyen H.D."/>
            <person name="Samba Siva P."/>
            <person name="Cullis J."/>
            <person name="Levesque C.A."/>
            <person name="Hambleton S."/>
        </authorList>
    </citation>
    <scope>NUCLEOTIDE SEQUENCE</scope>
    <source>
        <strain evidence="6">DAOMC 236416</strain>
    </source>
</reference>
<feature type="region of interest" description="Disordered" evidence="2">
    <location>
        <begin position="40"/>
        <end position="67"/>
    </location>
</feature>
<dbReference type="PANTHER" id="PTHR10492:SF57">
    <property type="entry name" value="ATP-DEPENDENT DNA HELICASE"/>
    <property type="match status" value="1"/>
</dbReference>